<protein>
    <submittedName>
        <fullName evidence="1">Uncharacterized protein</fullName>
    </submittedName>
</protein>
<evidence type="ECO:0000313" key="2">
    <source>
        <dbReference type="Proteomes" id="UP001153334"/>
    </source>
</evidence>
<name>A0ACC2IX91_9PEZI</name>
<dbReference type="EMBL" id="JAPESX010000758">
    <property type="protein sequence ID" value="KAJ8119835.1"/>
    <property type="molecule type" value="Genomic_DNA"/>
</dbReference>
<gene>
    <name evidence="1" type="ORF">ONZ43_g3301</name>
</gene>
<proteinExistence type="predicted"/>
<reference evidence="1" key="1">
    <citation type="submission" date="2022-11" db="EMBL/GenBank/DDBJ databases">
        <title>Genome Sequence of Nemania bipapillata.</title>
        <authorList>
            <person name="Buettner E."/>
        </authorList>
    </citation>
    <scope>NUCLEOTIDE SEQUENCE</scope>
    <source>
        <strain evidence="1">CP14</strain>
    </source>
</reference>
<accession>A0ACC2IX91</accession>
<comment type="caution">
    <text evidence="1">The sequence shown here is derived from an EMBL/GenBank/DDBJ whole genome shotgun (WGS) entry which is preliminary data.</text>
</comment>
<organism evidence="1 2">
    <name type="scientific">Nemania bipapillata</name>
    <dbReference type="NCBI Taxonomy" id="110536"/>
    <lineage>
        <taxon>Eukaryota</taxon>
        <taxon>Fungi</taxon>
        <taxon>Dikarya</taxon>
        <taxon>Ascomycota</taxon>
        <taxon>Pezizomycotina</taxon>
        <taxon>Sordariomycetes</taxon>
        <taxon>Xylariomycetidae</taxon>
        <taxon>Xylariales</taxon>
        <taxon>Xylariaceae</taxon>
        <taxon>Nemania</taxon>
    </lineage>
</organism>
<dbReference type="Proteomes" id="UP001153334">
    <property type="component" value="Unassembled WGS sequence"/>
</dbReference>
<evidence type="ECO:0000313" key="1">
    <source>
        <dbReference type="EMBL" id="KAJ8119835.1"/>
    </source>
</evidence>
<sequence length="329" mass="36045">MRLHIAAFASLASPALAAYVQWQYCDGYKGNAELLPEGLSARLERGRNSRTQVAFQFLERTTRENCDSISPDLNAAIDIALLGRSTTYFAAANTTCSSLRWSHNEDNRSAILTAALSADVDILYPVSTFHVDLRFAGRNFTDEIECISADITPEFTPMAKSILRLLPAITFLVVLIIGCLRTLIDVPDTSAEEQDDSTQLGDRSILPGLSDCLYHLQFVFLTGALSLRYPGFYQPAVSYLNWFSLLTNSNALTNGFTYPGVGDGIYQINGTYGGTYGLEIMTQIVGAPMSMDLWINMVILITFISIGIAILLEPSSGSYSSFQSGILVY</sequence>
<keyword evidence="2" id="KW-1185">Reference proteome</keyword>